<accession>A0A3B0PD90</accession>
<dbReference type="EMBL" id="LS991952">
    <property type="protein sequence ID" value="SYV93897.1"/>
    <property type="molecule type" value="Genomic_DNA"/>
</dbReference>
<gene>
    <name evidence="1" type="ORF">NCTC10115_00188</name>
</gene>
<protein>
    <submittedName>
        <fullName evidence="1">Uncharacterized protein</fullName>
    </submittedName>
</protein>
<evidence type="ECO:0000313" key="1">
    <source>
        <dbReference type="EMBL" id="SYV93897.1"/>
    </source>
</evidence>
<sequence>MQNHSGAFLSKLNSAQSTLDNLTDNYSSDVDVYIQSCKRNLKAEIIKNFYELYRHDKRGLLDVCRQGRNKSFKNIAW</sequence>
<name>A0A3B0PD90_MYCGL</name>
<evidence type="ECO:0000313" key="2">
    <source>
        <dbReference type="Proteomes" id="UP000260136"/>
    </source>
</evidence>
<dbReference type="Proteomes" id="UP000260136">
    <property type="component" value="Chromosome"/>
</dbReference>
<proteinExistence type="predicted"/>
<dbReference type="AlphaFoldDB" id="A0A3B0PD90"/>
<organism evidence="1 2">
    <name type="scientific">Mycoplasmoides gallisepticum</name>
    <name type="common">Mycoplasma gallisepticum</name>
    <dbReference type="NCBI Taxonomy" id="2096"/>
    <lineage>
        <taxon>Bacteria</taxon>
        <taxon>Bacillati</taxon>
        <taxon>Mycoplasmatota</taxon>
        <taxon>Mycoplasmoidales</taxon>
        <taxon>Mycoplasmoidaceae</taxon>
        <taxon>Mycoplasmoides</taxon>
    </lineage>
</organism>
<feature type="non-terminal residue" evidence="1">
    <location>
        <position position="77"/>
    </location>
</feature>
<reference evidence="2" key="1">
    <citation type="submission" date="2018-06" db="EMBL/GenBank/DDBJ databases">
        <authorList>
            <consortium name="Pathogen Informatics"/>
        </authorList>
    </citation>
    <scope>NUCLEOTIDE SEQUENCE [LARGE SCALE GENOMIC DNA]</scope>
    <source>
        <strain evidence="2">NCTC10115</strain>
    </source>
</reference>